<dbReference type="Proteomes" id="UP000662678">
    <property type="component" value="Unassembled WGS sequence"/>
</dbReference>
<evidence type="ECO:0000313" key="4">
    <source>
        <dbReference type="Proteomes" id="UP000662678"/>
    </source>
</evidence>
<keyword evidence="1" id="KW-1133">Transmembrane helix</keyword>
<feature type="transmembrane region" description="Helical" evidence="1">
    <location>
        <begin position="161"/>
        <end position="186"/>
    </location>
</feature>
<feature type="transmembrane region" description="Helical" evidence="1">
    <location>
        <begin position="31"/>
        <end position="58"/>
    </location>
</feature>
<evidence type="ECO:0000256" key="1">
    <source>
        <dbReference type="SAM" id="Phobius"/>
    </source>
</evidence>
<feature type="transmembrane region" description="Helical" evidence="1">
    <location>
        <begin position="226"/>
        <end position="246"/>
    </location>
</feature>
<dbReference type="PANTHER" id="PTHR42208">
    <property type="entry name" value="HEAVY METAL TRANSPORTER-RELATED"/>
    <property type="match status" value="1"/>
</dbReference>
<keyword evidence="1" id="KW-0812">Transmembrane</keyword>
<feature type="domain" description="Urease accessory protein UreH-like transmembrane" evidence="2">
    <location>
        <begin position="36"/>
        <end position="238"/>
    </location>
</feature>
<protein>
    <submittedName>
        <fullName evidence="3">Membrane protein</fullName>
    </submittedName>
</protein>
<reference evidence="4" key="1">
    <citation type="journal article" date="2019" name="Int. J. Syst. Evol. Microbiol.">
        <title>The Global Catalogue of Microorganisms (GCM) 10K type strain sequencing project: providing services to taxonomists for standard genome sequencing and annotation.</title>
        <authorList>
            <consortium name="The Broad Institute Genomics Platform"/>
            <consortium name="The Broad Institute Genome Sequencing Center for Infectious Disease"/>
            <person name="Wu L."/>
            <person name="Ma J."/>
        </authorList>
    </citation>
    <scope>NUCLEOTIDE SEQUENCE [LARGE SCALE GENOMIC DNA]</scope>
    <source>
        <strain evidence="4">KCTC 23713</strain>
    </source>
</reference>
<sequence length="250" mass="26197">MATGNKSRAYAGMAAKLAAIILPMLSPMLEISLLSLFLAGLLGGVHCLGMCGGIVTAISLGKSQAAPLWHLLCYNVGRISSYVCAGALLGGLAQWGLSQAAYQPLQTALFIAANLLLILLGLYLAGLSAAITRIEHLGRPLWRCLQPLTRRYLPVRTARQALLAGAIWGWLPCGLVYTASIAALASGGAGQGALVMLAFGLGTLPNLLLMGLFASKLQQLKQQRPVRLVAGLAVMALGSWHLWLLLTSTG</sequence>
<name>A0ABQ3H6T0_9NEIS</name>
<dbReference type="InterPro" id="IPR039447">
    <property type="entry name" value="UreH-like_TM_dom"/>
</dbReference>
<keyword evidence="1" id="KW-0472">Membrane</keyword>
<dbReference type="EMBL" id="BMYP01000008">
    <property type="protein sequence ID" value="GHD73594.1"/>
    <property type="molecule type" value="Genomic_DNA"/>
</dbReference>
<proteinExistence type="predicted"/>
<feature type="transmembrane region" description="Helical" evidence="1">
    <location>
        <begin position="192"/>
        <end position="214"/>
    </location>
</feature>
<gene>
    <name evidence="3" type="ORF">GCM10011419_08610</name>
</gene>
<comment type="caution">
    <text evidence="3">The sequence shown here is derived from an EMBL/GenBank/DDBJ whole genome shotgun (WGS) entry which is preliminary data.</text>
</comment>
<dbReference type="PANTHER" id="PTHR42208:SF1">
    <property type="entry name" value="HEAVY METAL TRANSPORTER"/>
    <property type="match status" value="1"/>
</dbReference>
<keyword evidence="4" id="KW-1185">Reference proteome</keyword>
<evidence type="ECO:0000259" key="2">
    <source>
        <dbReference type="Pfam" id="PF13386"/>
    </source>
</evidence>
<evidence type="ECO:0000313" key="3">
    <source>
        <dbReference type="EMBL" id="GHD73594.1"/>
    </source>
</evidence>
<organism evidence="3 4">
    <name type="scientific">Vogesella fluminis</name>
    <dbReference type="NCBI Taxonomy" id="1069161"/>
    <lineage>
        <taxon>Bacteria</taxon>
        <taxon>Pseudomonadati</taxon>
        <taxon>Pseudomonadota</taxon>
        <taxon>Betaproteobacteria</taxon>
        <taxon>Neisseriales</taxon>
        <taxon>Chromobacteriaceae</taxon>
        <taxon>Vogesella</taxon>
    </lineage>
</organism>
<accession>A0ABQ3H6T0</accession>
<feature type="transmembrane region" description="Helical" evidence="1">
    <location>
        <begin position="109"/>
        <end position="131"/>
    </location>
</feature>
<feature type="transmembrane region" description="Helical" evidence="1">
    <location>
        <begin position="79"/>
        <end position="97"/>
    </location>
</feature>
<feature type="transmembrane region" description="Helical" evidence="1">
    <location>
        <begin position="7"/>
        <end position="25"/>
    </location>
</feature>
<dbReference type="Pfam" id="PF13386">
    <property type="entry name" value="DsbD_2"/>
    <property type="match status" value="1"/>
</dbReference>